<reference evidence="2 3" key="1">
    <citation type="submission" date="2019-02" db="EMBL/GenBank/DDBJ databases">
        <title>Deep-cultivation of Planctomycetes and their phenomic and genomic characterization uncovers novel biology.</title>
        <authorList>
            <person name="Wiegand S."/>
            <person name="Jogler M."/>
            <person name="Boedeker C."/>
            <person name="Pinto D."/>
            <person name="Vollmers J."/>
            <person name="Rivas-Marin E."/>
            <person name="Kohn T."/>
            <person name="Peeters S.H."/>
            <person name="Heuer A."/>
            <person name="Rast P."/>
            <person name="Oberbeckmann S."/>
            <person name="Bunk B."/>
            <person name="Jeske O."/>
            <person name="Meyerdierks A."/>
            <person name="Storesund J.E."/>
            <person name="Kallscheuer N."/>
            <person name="Luecker S."/>
            <person name="Lage O.M."/>
            <person name="Pohl T."/>
            <person name="Merkel B.J."/>
            <person name="Hornburger P."/>
            <person name="Mueller R.-W."/>
            <person name="Bruemmer F."/>
            <person name="Labrenz M."/>
            <person name="Spormann A.M."/>
            <person name="Op den Camp H."/>
            <person name="Overmann J."/>
            <person name="Amann R."/>
            <person name="Jetten M.S.M."/>
            <person name="Mascher T."/>
            <person name="Medema M.H."/>
            <person name="Devos D.P."/>
            <person name="Kaster A.-K."/>
            <person name="Ovreas L."/>
            <person name="Rohde M."/>
            <person name="Galperin M.Y."/>
            <person name="Jogler C."/>
        </authorList>
    </citation>
    <scope>NUCLEOTIDE SEQUENCE [LARGE SCALE GENOMIC DNA]</scope>
    <source>
        <strain evidence="2 3">Q31a</strain>
    </source>
</reference>
<accession>A0A518GGA4</accession>
<gene>
    <name evidence="2" type="ORF">Q31a_60250</name>
</gene>
<protein>
    <recommendedName>
        <fullName evidence="4">ApbE family protein</fullName>
    </recommendedName>
</protein>
<evidence type="ECO:0000313" key="3">
    <source>
        <dbReference type="Proteomes" id="UP000318017"/>
    </source>
</evidence>
<feature type="region of interest" description="Disordered" evidence="1">
    <location>
        <begin position="65"/>
        <end position="115"/>
    </location>
</feature>
<name>A0A518GGA4_9BACT</name>
<proteinExistence type="predicted"/>
<evidence type="ECO:0000256" key="1">
    <source>
        <dbReference type="SAM" id="MobiDB-lite"/>
    </source>
</evidence>
<sequence length="127" mass="12873">MSLLLVFGITLTAFLLVVAGMAVGVMMGRREISGSCGGLANSRDGDGNTSCSLCSNPDAACRELGNRMQGPGAASDTGASPLGSPASAERGACDQHEHRVHSSGNPCEKDCASEGCSKEAVEACKPR</sequence>
<evidence type="ECO:0008006" key="4">
    <source>
        <dbReference type="Google" id="ProtNLM"/>
    </source>
</evidence>
<dbReference type="KEGG" id="ahel:Q31a_60250"/>
<dbReference type="EMBL" id="CP036298">
    <property type="protein sequence ID" value="QDV27632.1"/>
    <property type="molecule type" value="Genomic_DNA"/>
</dbReference>
<dbReference type="RefSeq" id="WP_197355807.1">
    <property type="nucleotide sequence ID" value="NZ_CP036298.1"/>
</dbReference>
<keyword evidence="3" id="KW-1185">Reference proteome</keyword>
<organism evidence="2 3">
    <name type="scientific">Aureliella helgolandensis</name>
    <dbReference type="NCBI Taxonomy" id="2527968"/>
    <lineage>
        <taxon>Bacteria</taxon>
        <taxon>Pseudomonadati</taxon>
        <taxon>Planctomycetota</taxon>
        <taxon>Planctomycetia</taxon>
        <taxon>Pirellulales</taxon>
        <taxon>Pirellulaceae</taxon>
        <taxon>Aureliella</taxon>
    </lineage>
</organism>
<evidence type="ECO:0000313" key="2">
    <source>
        <dbReference type="EMBL" id="QDV27632.1"/>
    </source>
</evidence>
<dbReference type="Proteomes" id="UP000318017">
    <property type="component" value="Chromosome"/>
</dbReference>
<dbReference type="AlphaFoldDB" id="A0A518GGA4"/>